<evidence type="ECO:0000313" key="10">
    <source>
        <dbReference type="Proteomes" id="UP001244341"/>
    </source>
</evidence>
<evidence type="ECO:0000256" key="3">
    <source>
        <dbReference type="ARBA" id="ARBA00022692"/>
    </source>
</evidence>
<feature type="transmembrane region" description="Helical" evidence="7">
    <location>
        <begin position="238"/>
        <end position="261"/>
    </location>
</feature>
<name>A0ABY8UJL7_TETOB</name>
<dbReference type="InterPro" id="IPR036938">
    <property type="entry name" value="PAP2/HPO_sf"/>
</dbReference>
<dbReference type="Proteomes" id="UP001244341">
    <property type="component" value="Chromosome 12b"/>
</dbReference>
<feature type="transmembrane region" description="Helical" evidence="7">
    <location>
        <begin position="199"/>
        <end position="217"/>
    </location>
</feature>
<evidence type="ECO:0000256" key="1">
    <source>
        <dbReference type="ARBA" id="ARBA00004141"/>
    </source>
</evidence>
<evidence type="ECO:0000256" key="2">
    <source>
        <dbReference type="ARBA" id="ARBA00008816"/>
    </source>
</evidence>
<feature type="domain" description="Phosphatidic acid phosphatase type 2/haloperoxidase" evidence="8">
    <location>
        <begin position="122"/>
        <end position="291"/>
    </location>
</feature>
<dbReference type="EMBL" id="CP126219">
    <property type="protein sequence ID" value="WIA20477.1"/>
    <property type="molecule type" value="Genomic_DNA"/>
</dbReference>
<feature type="region of interest" description="Disordered" evidence="6">
    <location>
        <begin position="1"/>
        <end position="24"/>
    </location>
</feature>
<dbReference type="InterPro" id="IPR000326">
    <property type="entry name" value="PAP2/HPO"/>
</dbReference>
<feature type="transmembrane region" description="Helical" evidence="7">
    <location>
        <begin position="36"/>
        <end position="55"/>
    </location>
</feature>
<comment type="subcellular location">
    <subcellularLocation>
        <location evidence="1">Membrane</location>
        <topology evidence="1">Multi-pass membrane protein</topology>
    </subcellularLocation>
</comment>
<dbReference type="SMART" id="SM00014">
    <property type="entry name" value="acidPPc"/>
    <property type="match status" value="1"/>
</dbReference>
<evidence type="ECO:0000256" key="5">
    <source>
        <dbReference type="ARBA" id="ARBA00023136"/>
    </source>
</evidence>
<feature type="transmembrane region" description="Helical" evidence="7">
    <location>
        <begin position="86"/>
        <end position="105"/>
    </location>
</feature>
<dbReference type="PANTHER" id="PTHR10165:SF35">
    <property type="entry name" value="RE23632P"/>
    <property type="match status" value="1"/>
</dbReference>
<keyword evidence="5 7" id="KW-0472">Membrane</keyword>
<keyword evidence="3 7" id="KW-0812">Transmembrane</keyword>
<reference evidence="9 10" key="1">
    <citation type="submission" date="2023-05" db="EMBL/GenBank/DDBJ databases">
        <title>A 100% complete, gapless, phased diploid assembly of the Scenedesmus obliquus UTEX 3031 genome.</title>
        <authorList>
            <person name="Biondi T.C."/>
            <person name="Hanschen E.R."/>
            <person name="Kwon T."/>
            <person name="Eng W."/>
            <person name="Kruse C.P.S."/>
            <person name="Koehler S.I."/>
            <person name="Kunde Y."/>
            <person name="Gleasner C.D."/>
            <person name="You Mak K.T."/>
            <person name="Polle J."/>
            <person name="Hovde B.T."/>
            <person name="Starkenburg S.R."/>
        </authorList>
    </citation>
    <scope>NUCLEOTIDE SEQUENCE [LARGE SCALE GENOMIC DNA]</scope>
    <source>
        <strain evidence="9 10">DOE0152z</strain>
    </source>
</reference>
<evidence type="ECO:0000256" key="7">
    <source>
        <dbReference type="SAM" id="Phobius"/>
    </source>
</evidence>
<evidence type="ECO:0000313" key="9">
    <source>
        <dbReference type="EMBL" id="WIA20477.1"/>
    </source>
</evidence>
<sequence>MGPVIEMHSSASPSRRKPRRGCSSVNWRSVGKHQTYGALVVLLVAAIVTGVSHFFKEPAVRPLPAYDPTISLPSAPKDTVPMAEAAALPFVALIITIVLVEFCVMRGKQSATASVQAAIHVFFMAVVGFGVVLAVTEATKPIASRFRPDFLARCKGADSQIGAADVGKRLDIYKDCLTNNKAVIEDGRKSFPSGHSSNTLSTCWFCILYFTHALYFRGGYSYMGGLWRRGARSFWWRALLELLQGLLMVWGFTVLCIAWWIGVSRYTDHRHNIDDILGGFVAALLWMTPVSLITIGQLTFYHAKIAEEEEAEYAAADYIAEEKQGLSVELPESTPLQQQQQQQQQQHDLESQLVPPAAASASAGAANGGYGSAATAAAGPPRVVVPAPAAVVAAAPAELDRPTLDSLQSMKK</sequence>
<feature type="region of interest" description="Disordered" evidence="6">
    <location>
        <begin position="330"/>
        <end position="377"/>
    </location>
</feature>
<evidence type="ECO:0000259" key="8">
    <source>
        <dbReference type="SMART" id="SM00014"/>
    </source>
</evidence>
<proteinExistence type="inferred from homology"/>
<comment type="similarity">
    <text evidence="2">Belongs to the PA-phosphatase related phosphoesterase family.</text>
</comment>
<feature type="compositionally biased region" description="Low complexity" evidence="6">
    <location>
        <begin position="337"/>
        <end position="346"/>
    </location>
</feature>
<dbReference type="SUPFAM" id="SSF48317">
    <property type="entry name" value="Acid phosphatase/Vanadium-dependent haloperoxidase"/>
    <property type="match status" value="1"/>
</dbReference>
<evidence type="ECO:0000256" key="4">
    <source>
        <dbReference type="ARBA" id="ARBA00022989"/>
    </source>
</evidence>
<gene>
    <name evidence="9" type="ORF">OEZ85_004881</name>
</gene>
<dbReference type="InterPro" id="IPR043216">
    <property type="entry name" value="PAP-like"/>
</dbReference>
<evidence type="ECO:0000256" key="6">
    <source>
        <dbReference type="SAM" id="MobiDB-lite"/>
    </source>
</evidence>
<feature type="transmembrane region" description="Helical" evidence="7">
    <location>
        <begin position="117"/>
        <end position="136"/>
    </location>
</feature>
<accession>A0ABY8UJL7</accession>
<feature type="transmembrane region" description="Helical" evidence="7">
    <location>
        <begin position="276"/>
        <end position="295"/>
    </location>
</feature>
<keyword evidence="4 7" id="KW-1133">Transmembrane helix</keyword>
<dbReference type="Gene3D" id="1.20.144.10">
    <property type="entry name" value="Phosphatidic acid phosphatase type 2/haloperoxidase"/>
    <property type="match status" value="1"/>
</dbReference>
<dbReference type="PANTHER" id="PTHR10165">
    <property type="entry name" value="LIPID PHOSPHATE PHOSPHATASE"/>
    <property type="match status" value="1"/>
</dbReference>
<dbReference type="Pfam" id="PF01569">
    <property type="entry name" value="PAP2"/>
    <property type="match status" value="1"/>
</dbReference>
<keyword evidence="10" id="KW-1185">Reference proteome</keyword>
<protein>
    <recommendedName>
        <fullName evidence="8">Phosphatidic acid phosphatase type 2/haloperoxidase domain-containing protein</fullName>
    </recommendedName>
</protein>
<feature type="compositionally biased region" description="Low complexity" evidence="6">
    <location>
        <begin position="354"/>
        <end position="365"/>
    </location>
</feature>
<organism evidence="9 10">
    <name type="scientific">Tetradesmus obliquus</name>
    <name type="common">Green alga</name>
    <name type="synonym">Acutodesmus obliquus</name>
    <dbReference type="NCBI Taxonomy" id="3088"/>
    <lineage>
        <taxon>Eukaryota</taxon>
        <taxon>Viridiplantae</taxon>
        <taxon>Chlorophyta</taxon>
        <taxon>core chlorophytes</taxon>
        <taxon>Chlorophyceae</taxon>
        <taxon>CS clade</taxon>
        <taxon>Sphaeropleales</taxon>
        <taxon>Scenedesmaceae</taxon>
        <taxon>Tetradesmus</taxon>
    </lineage>
</organism>